<comment type="subcellular location">
    <subcellularLocation>
        <location evidence="1">Cell membrane</location>
        <topology evidence="1">Multi-pass membrane protein</topology>
    </subcellularLocation>
</comment>
<dbReference type="PANTHER" id="PTHR34299">
    <property type="entry name" value="DIACYLGLYCEROL KINASE"/>
    <property type="match status" value="1"/>
</dbReference>
<feature type="transmembrane region" description="Helical" evidence="19">
    <location>
        <begin position="28"/>
        <end position="46"/>
    </location>
</feature>
<evidence type="ECO:0000256" key="13">
    <source>
        <dbReference type="ARBA" id="ARBA00023209"/>
    </source>
</evidence>
<accession>A0A0G0LLL9</accession>
<keyword evidence="18" id="KW-0479">Metal-binding</keyword>
<keyword evidence="3" id="KW-1003">Cell membrane</keyword>
<evidence type="ECO:0000256" key="2">
    <source>
        <dbReference type="ARBA" id="ARBA00005967"/>
    </source>
</evidence>
<name>A0A0G0LLL9_9BACT</name>
<dbReference type="InterPro" id="IPR000829">
    <property type="entry name" value="DAGK"/>
</dbReference>
<dbReference type="PANTHER" id="PTHR34299:SF1">
    <property type="entry name" value="DIACYLGLYCEROL KINASE"/>
    <property type="match status" value="1"/>
</dbReference>
<dbReference type="GO" id="GO:0008654">
    <property type="term" value="P:phospholipid biosynthetic process"/>
    <property type="evidence" value="ECO:0007669"/>
    <property type="project" value="UniProtKB-KW"/>
</dbReference>
<keyword evidence="14" id="KW-1208">Phospholipid metabolism</keyword>
<evidence type="ECO:0000256" key="19">
    <source>
        <dbReference type="SAM" id="Phobius"/>
    </source>
</evidence>
<evidence type="ECO:0000256" key="10">
    <source>
        <dbReference type="ARBA" id="ARBA00022989"/>
    </source>
</evidence>
<dbReference type="GO" id="GO:0046872">
    <property type="term" value="F:metal ion binding"/>
    <property type="evidence" value="ECO:0007669"/>
    <property type="project" value="UniProtKB-KW"/>
</dbReference>
<keyword evidence="11" id="KW-0443">Lipid metabolism</keyword>
<dbReference type="CDD" id="cd14265">
    <property type="entry name" value="UDPK_IM_like"/>
    <property type="match status" value="1"/>
</dbReference>
<dbReference type="InterPro" id="IPR036945">
    <property type="entry name" value="DAGK_sf"/>
</dbReference>
<evidence type="ECO:0000256" key="1">
    <source>
        <dbReference type="ARBA" id="ARBA00004651"/>
    </source>
</evidence>
<feature type="transmembrane region" description="Helical" evidence="19">
    <location>
        <begin position="52"/>
        <end position="72"/>
    </location>
</feature>
<feature type="binding site" evidence="18">
    <location>
        <position position="73"/>
    </location>
    <ligand>
        <name>a divalent metal cation</name>
        <dbReference type="ChEBI" id="CHEBI:60240"/>
    </ligand>
</feature>
<feature type="binding site" evidence="17">
    <location>
        <position position="73"/>
    </location>
    <ligand>
        <name>ATP</name>
        <dbReference type="ChEBI" id="CHEBI:30616"/>
    </ligand>
</feature>
<dbReference type="PROSITE" id="PS01069">
    <property type="entry name" value="DAGK_PROKAR"/>
    <property type="match status" value="1"/>
</dbReference>
<keyword evidence="7 17" id="KW-0547">Nucleotide-binding</keyword>
<evidence type="ECO:0000256" key="17">
    <source>
        <dbReference type="PIRSR" id="PIRSR600829-3"/>
    </source>
</evidence>
<keyword evidence="18" id="KW-0460">Magnesium</keyword>
<sequence>MEHRHSLIKSFSFAINGLKGIILKERNFKIQLFVGVLAVILGFALKLNPAEWLNLVIIITLVLILELVNTSIEQIVDLISPEFQEKAKIAKDVAAATVLVASIGSIIIGALLFLPKLLATLSL</sequence>
<dbReference type="Pfam" id="PF01219">
    <property type="entry name" value="DAGK_prokar"/>
    <property type="match status" value="1"/>
</dbReference>
<proteinExistence type="inferred from homology"/>
<dbReference type="Proteomes" id="UP000034774">
    <property type="component" value="Unassembled WGS sequence"/>
</dbReference>
<dbReference type="Gene3D" id="1.10.287.3610">
    <property type="match status" value="1"/>
</dbReference>
<evidence type="ECO:0000256" key="15">
    <source>
        <dbReference type="PIRSR" id="PIRSR600829-1"/>
    </source>
</evidence>
<evidence type="ECO:0000256" key="7">
    <source>
        <dbReference type="ARBA" id="ARBA00022741"/>
    </source>
</evidence>
<organism evidence="20">
    <name type="scientific">Candidatus Woesebacteria bacterium GW2011_GWB1_39_10</name>
    <dbReference type="NCBI Taxonomy" id="1618572"/>
    <lineage>
        <taxon>Bacteria</taxon>
        <taxon>Candidatus Woeseibacteriota</taxon>
    </lineage>
</organism>
<dbReference type="STRING" id="1618572.UT17_C0004G0285"/>
<feature type="binding site" evidence="17">
    <location>
        <begin position="91"/>
        <end position="92"/>
    </location>
    <ligand>
        <name>ATP</name>
        <dbReference type="ChEBI" id="CHEBI:30616"/>
    </ligand>
</feature>
<evidence type="ECO:0000313" key="20">
    <source>
        <dbReference type="EMBL" id="KKQ91937.1"/>
    </source>
</evidence>
<protein>
    <submittedName>
        <fullName evidence="20">Diacylglycerol kinase</fullName>
    </submittedName>
</protein>
<feature type="binding site" evidence="17">
    <location>
        <position position="25"/>
    </location>
    <ligand>
        <name>ATP</name>
        <dbReference type="ChEBI" id="CHEBI:30616"/>
    </ligand>
</feature>
<dbReference type="EMBL" id="LBVU01000004">
    <property type="protein sequence ID" value="KKQ91937.1"/>
    <property type="molecule type" value="Genomic_DNA"/>
</dbReference>
<keyword evidence="4" id="KW-0444">Lipid biosynthesis</keyword>
<feature type="binding site" evidence="18">
    <location>
        <position position="25"/>
    </location>
    <ligand>
        <name>a divalent metal cation</name>
        <dbReference type="ChEBI" id="CHEBI:60240"/>
    </ligand>
</feature>
<feature type="binding site" evidence="16">
    <location>
        <position position="66"/>
    </location>
    <ligand>
        <name>substrate</name>
    </ligand>
</feature>
<evidence type="ECO:0000256" key="4">
    <source>
        <dbReference type="ARBA" id="ARBA00022516"/>
    </source>
</evidence>
<gene>
    <name evidence="20" type="ORF">UT17_C0004G0285</name>
</gene>
<feature type="transmembrane region" description="Helical" evidence="19">
    <location>
        <begin position="93"/>
        <end position="114"/>
    </location>
</feature>
<dbReference type="GO" id="GO:0005524">
    <property type="term" value="F:ATP binding"/>
    <property type="evidence" value="ECO:0007669"/>
    <property type="project" value="UniProtKB-KW"/>
</dbReference>
<evidence type="ECO:0000256" key="16">
    <source>
        <dbReference type="PIRSR" id="PIRSR600829-2"/>
    </source>
</evidence>
<reference evidence="20" key="1">
    <citation type="journal article" date="2015" name="Nature">
        <title>rRNA introns, odd ribosomes, and small enigmatic genomes across a large radiation of phyla.</title>
        <authorList>
            <person name="Brown C.T."/>
            <person name="Hug L.A."/>
            <person name="Thomas B.C."/>
            <person name="Sharon I."/>
            <person name="Castelle C.J."/>
            <person name="Singh A."/>
            <person name="Wilkins M.J."/>
            <person name="Williams K.H."/>
            <person name="Banfield J.F."/>
        </authorList>
    </citation>
    <scope>NUCLEOTIDE SEQUENCE [LARGE SCALE GENOMIC DNA]</scope>
</reference>
<evidence type="ECO:0000256" key="9">
    <source>
        <dbReference type="ARBA" id="ARBA00022840"/>
    </source>
</evidence>
<keyword evidence="5" id="KW-0808">Transferase</keyword>
<comment type="cofactor">
    <cofactor evidence="18">
        <name>Mg(2+)</name>
        <dbReference type="ChEBI" id="CHEBI:18420"/>
    </cofactor>
    <text evidence="18">Mn(2+), Zn(2+), Cd(2+) and Co(2+) support activity to lesser extents.</text>
</comment>
<comment type="caution">
    <text evidence="20">The sequence shown here is derived from an EMBL/GenBank/DDBJ whole genome shotgun (WGS) entry which is preliminary data.</text>
</comment>
<keyword evidence="13" id="KW-0594">Phospholipid biosynthesis</keyword>
<evidence type="ECO:0000256" key="18">
    <source>
        <dbReference type="PIRSR" id="PIRSR600829-4"/>
    </source>
</evidence>
<dbReference type="InterPro" id="IPR033717">
    <property type="entry name" value="UDPK"/>
</dbReference>
<comment type="similarity">
    <text evidence="2">Belongs to the bacterial diacylglycerol kinase family.</text>
</comment>
<keyword evidence="12 19" id="KW-0472">Membrane</keyword>
<keyword evidence="8 20" id="KW-0418">Kinase</keyword>
<keyword evidence="9 17" id="KW-0067">ATP-binding</keyword>
<dbReference type="GO" id="GO:0016301">
    <property type="term" value="F:kinase activity"/>
    <property type="evidence" value="ECO:0007669"/>
    <property type="project" value="UniProtKB-KW"/>
</dbReference>
<evidence type="ECO:0000256" key="11">
    <source>
        <dbReference type="ARBA" id="ARBA00023098"/>
    </source>
</evidence>
<dbReference type="AlphaFoldDB" id="A0A0G0LLL9"/>
<evidence type="ECO:0000256" key="12">
    <source>
        <dbReference type="ARBA" id="ARBA00023136"/>
    </source>
</evidence>
<evidence type="ECO:0000256" key="8">
    <source>
        <dbReference type="ARBA" id="ARBA00022777"/>
    </source>
</evidence>
<feature type="active site" description="Proton acceptor" evidence="15">
    <location>
        <position position="66"/>
    </location>
</feature>
<dbReference type="GO" id="GO:0005886">
    <property type="term" value="C:plasma membrane"/>
    <property type="evidence" value="ECO:0007669"/>
    <property type="project" value="UniProtKB-SubCell"/>
</dbReference>
<evidence type="ECO:0000256" key="5">
    <source>
        <dbReference type="ARBA" id="ARBA00022679"/>
    </source>
</evidence>
<evidence type="ECO:0000256" key="6">
    <source>
        <dbReference type="ARBA" id="ARBA00022692"/>
    </source>
</evidence>
<evidence type="ECO:0000256" key="3">
    <source>
        <dbReference type="ARBA" id="ARBA00022475"/>
    </source>
</evidence>
<evidence type="ECO:0000256" key="14">
    <source>
        <dbReference type="ARBA" id="ARBA00023264"/>
    </source>
</evidence>
<keyword evidence="6 19" id="KW-0812">Transmembrane</keyword>
<keyword evidence="10 19" id="KW-1133">Transmembrane helix</keyword>